<proteinExistence type="predicted"/>
<accession>A0ABD0J624</accession>
<keyword evidence="1" id="KW-1133">Transmembrane helix</keyword>
<dbReference type="EMBL" id="JACVVK020000619">
    <property type="protein sequence ID" value="KAK7462529.1"/>
    <property type="molecule type" value="Genomic_DNA"/>
</dbReference>
<keyword evidence="1" id="KW-0812">Transmembrane</keyword>
<name>A0ABD0J624_9CAEN</name>
<organism evidence="2 3">
    <name type="scientific">Batillaria attramentaria</name>
    <dbReference type="NCBI Taxonomy" id="370345"/>
    <lineage>
        <taxon>Eukaryota</taxon>
        <taxon>Metazoa</taxon>
        <taxon>Spiralia</taxon>
        <taxon>Lophotrochozoa</taxon>
        <taxon>Mollusca</taxon>
        <taxon>Gastropoda</taxon>
        <taxon>Caenogastropoda</taxon>
        <taxon>Sorbeoconcha</taxon>
        <taxon>Cerithioidea</taxon>
        <taxon>Batillariidae</taxon>
        <taxon>Batillaria</taxon>
    </lineage>
</organism>
<dbReference type="AlphaFoldDB" id="A0ABD0J624"/>
<dbReference type="Proteomes" id="UP001519460">
    <property type="component" value="Unassembled WGS sequence"/>
</dbReference>
<keyword evidence="1" id="KW-0472">Membrane</keyword>
<evidence type="ECO:0000313" key="2">
    <source>
        <dbReference type="EMBL" id="KAK7462529.1"/>
    </source>
</evidence>
<evidence type="ECO:0000256" key="1">
    <source>
        <dbReference type="SAM" id="Phobius"/>
    </source>
</evidence>
<sequence length="396" mass="44334">MGEGDSCFGSYCGCRPLDNGGAAGYRPLSSPTHHHSYPCWSSRRQYCGVLVLLAICCSGLYVVLYYHAAITSHSMLLMHRMRILGSDDTLMSTTPYMGPVLNGKWNSSELKSSEVYRSAMDNRSTVPLLTLFSSWADRPELEQVRNLTMQNWVRLKPAIVPVLFTNSSKLAGHAEAHGWFVMPVSRAAVGVPILKNMYLDAMAKFDSTLYAFSNGDILFTESLVDTLLAILGSPHLPLDTHSLLVVGQRINVPMVRPYEVTSFDGVARVARTRGKLFTTMAEDYFITDRTFPWEDIPGVVIGRAAYDNWLVLNAIKRQEVVVDATKTLLAVHQTTKAGNFEGFTHANSSYNNHLLTRMYKKIQYMAGCVDCSPWRTRKDSQGKVYVENVKIRPRHC</sequence>
<evidence type="ECO:0000313" key="3">
    <source>
        <dbReference type="Proteomes" id="UP001519460"/>
    </source>
</evidence>
<protein>
    <submittedName>
        <fullName evidence="2">Uncharacterized protein</fullName>
    </submittedName>
</protein>
<keyword evidence="3" id="KW-1185">Reference proteome</keyword>
<feature type="transmembrane region" description="Helical" evidence="1">
    <location>
        <begin position="46"/>
        <end position="68"/>
    </location>
</feature>
<gene>
    <name evidence="2" type="ORF">BaRGS_00038414</name>
</gene>
<comment type="caution">
    <text evidence="2">The sequence shown here is derived from an EMBL/GenBank/DDBJ whole genome shotgun (WGS) entry which is preliminary data.</text>
</comment>
<reference evidence="2 3" key="1">
    <citation type="journal article" date="2023" name="Sci. Data">
        <title>Genome assembly of the Korean intertidal mud-creeper Batillaria attramentaria.</title>
        <authorList>
            <person name="Patra A.K."/>
            <person name="Ho P.T."/>
            <person name="Jun S."/>
            <person name="Lee S.J."/>
            <person name="Kim Y."/>
            <person name="Won Y.J."/>
        </authorList>
    </citation>
    <scope>NUCLEOTIDE SEQUENCE [LARGE SCALE GENOMIC DNA]</scope>
    <source>
        <strain evidence="2">Wonlab-2016</strain>
    </source>
</reference>